<feature type="region of interest" description="Disordered" evidence="1">
    <location>
        <begin position="1"/>
        <end position="44"/>
    </location>
</feature>
<organism evidence="2 3">
    <name type="scientific">Sorghum bicolor</name>
    <name type="common">Sorghum</name>
    <name type="synonym">Sorghum vulgare</name>
    <dbReference type="NCBI Taxonomy" id="4558"/>
    <lineage>
        <taxon>Eukaryota</taxon>
        <taxon>Viridiplantae</taxon>
        <taxon>Streptophyta</taxon>
        <taxon>Embryophyta</taxon>
        <taxon>Tracheophyta</taxon>
        <taxon>Spermatophyta</taxon>
        <taxon>Magnoliopsida</taxon>
        <taxon>Liliopsida</taxon>
        <taxon>Poales</taxon>
        <taxon>Poaceae</taxon>
        <taxon>PACMAD clade</taxon>
        <taxon>Panicoideae</taxon>
        <taxon>Andropogonodae</taxon>
        <taxon>Andropogoneae</taxon>
        <taxon>Sorghinae</taxon>
        <taxon>Sorghum</taxon>
    </lineage>
</organism>
<comment type="caution">
    <text evidence="2">The sequence shown here is derived from an EMBL/GenBank/DDBJ whole genome shotgun (WGS) entry which is preliminary data.</text>
</comment>
<dbReference type="EMBL" id="CM027680">
    <property type="protein sequence ID" value="KAG0549766.1"/>
    <property type="molecule type" value="Genomic_DNA"/>
</dbReference>
<evidence type="ECO:0000313" key="3">
    <source>
        <dbReference type="Proteomes" id="UP000807115"/>
    </source>
</evidence>
<evidence type="ECO:0000313" key="2">
    <source>
        <dbReference type="EMBL" id="KAG0549766.1"/>
    </source>
</evidence>
<sequence length="109" mass="12097">MWHGCRAPIRSRQHSAPLIPAARGREANPDGGGREANPGGGGANPVDPRWIRLVGMMSSSSLLSFLSSMPTQLPDVVYVAAGTRTWALAWCMWRCWLVHGKNFWRWLLV</sequence>
<reference evidence="2" key="2">
    <citation type="submission" date="2020-10" db="EMBL/GenBank/DDBJ databases">
        <authorList>
            <person name="Cooper E.A."/>
            <person name="Brenton Z.W."/>
            <person name="Flinn B.S."/>
            <person name="Jenkins J."/>
            <person name="Shu S."/>
            <person name="Flowers D."/>
            <person name="Luo F."/>
            <person name="Wang Y."/>
            <person name="Xia P."/>
            <person name="Barry K."/>
            <person name="Daum C."/>
            <person name="Lipzen A."/>
            <person name="Yoshinaga Y."/>
            <person name="Schmutz J."/>
            <person name="Saski C."/>
            <person name="Vermerris W."/>
            <person name="Kresovich S."/>
        </authorList>
    </citation>
    <scope>NUCLEOTIDE SEQUENCE</scope>
</reference>
<name>A0A921S1D0_SORBI</name>
<accession>A0A921S1D0</accession>
<proteinExistence type="predicted"/>
<evidence type="ECO:0000256" key="1">
    <source>
        <dbReference type="SAM" id="MobiDB-lite"/>
    </source>
</evidence>
<protein>
    <submittedName>
        <fullName evidence="2">Uncharacterized protein</fullName>
    </submittedName>
</protein>
<dbReference type="AlphaFoldDB" id="A0A921S1D0"/>
<dbReference type="Proteomes" id="UP000807115">
    <property type="component" value="Chromosome 1"/>
</dbReference>
<gene>
    <name evidence="2" type="ORF">BDA96_01G282700</name>
</gene>
<reference evidence="2" key="1">
    <citation type="journal article" date="2019" name="BMC Genomics">
        <title>A new reference genome for Sorghum bicolor reveals high levels of sequence similarity between sweet and grain genotypes: implications for the genetics of sugar metabolism.</title>
        <authorList>
            <person name="Cooper E.A."/>
            <person name="Brenton Z.W."/>
            <person name="Flinn B.S."/>
            <person name="Jenkins J."/>
            <person name="Shu S."/>
            <person name="Flowers D."/>
            <person name="Luo F."/>
            <person name="Wang Y."/>
            <person name="Xia P."/>
            <person name="Barry K."/>
            <person name="Daum C."/>
            <person name="Lipzen A."/>
            <person name="Yoshinaga Y."/>
            <person name="Schmutz J."/>
            <person name="Saski C."/>
            <person name="Vermerris W."/>
            <person name="Kresovich S."/>
        </authorList>
    </citation>
    <scope>NUCLEOTIDE SEQUENCE</scope>
</reference>